<organism evidence="6 7">
    <name type="scientific">Scleroderma citrinum Foug A</name>
    <dbReference type="NCBI Taxonomy" id="1036808"/>
    <lineage>
        <taxon>Eukaryota</taxon>
        <taxon>Fungi</taxon>
        <taxon>Dikarya</taxon>
        <taxon>Basidiomycota</taxon>
        <taxon>Agaricomycotina</taxon>
        <taxon>Agaricomycetes</taxon>
        <taxon>Agaricomycetidae</taxon>
        <taxon>Boletales</taxon>
        <taxon>Sclerodermatineae</taxon>
        <taxon>Sclerodermataceae</taxon>
        <taxon>Scleroderma</taxon>
    </lineage>
</organism>
<evidence type="ECO:0000256" key="2">
    <source>
        <dbReference type="ARBA" id="ARBA00022450"/>
    </source>
</evidence>
<protein>
    <recommendedName>
        <fullName evidence="5">Carrier domain-containing protein</fullName>
    </recommendedName>
</protein>
<dbReference type="STRING" id="1036808.A0A0C3A680"/>
<dbReference type="InterPro" id="IPR020802">
    <property type="entry name" value="TesA-like"/>
</dbReference>
<dbReference type="Pfam" id="PF00550">
    <property type="entry name" value="PP-binding"/>
    <property type="match status" value="1"/>
</dbReference>
<sequence length="938" mass="104049">MGTSHPDVWTNPKTLPAALSQAVRLYPHHELAFISSSSLDCSIKTKTLHAFYEEVCSLAYALVRLGRPYGSVIIVYLTEHEDNMTAIWACLLAGHVPCLQPSLSAQPDHKECHVAHLNNLLSFAPWLTDDAGAQQLGSISELKVYLFSELVTQAERSDLPDVWCAHTPTPDDDAMLFLTSGSTGFSKVVVHTHRTILAACYSKGQDYGLSSKSRTLNWVGFDHVAGSLEMHVTPLLFGAYQIHVHSSVILADSLQFLRLLDEKCINIVFAPNFLLAKLTHDLEARSDLFGQLDLSSLKRINSGGEAIVSKTVQAFIIALKNLSHNPSNLYFAVSPGFGMTETCAGCIYNVQYFSSVQPKHEFLDLGTPIPGCEMRIVDPTDGTTVRLDGQGGELQVRGPMVFVRYHNSPETTLSSFVDGGWYRTGDIGIIKDGALRLCGRIKDTLIVHGVSYSISALEMQLRAAEGVVQSSLAAAPYRALGQETESFIIFYSPSFDLTDEAAPSQLQNVHRTLQDVSLKMISLSPKFIIPLPIELMERSTLGKVSRARLIDLFERGTFAQYISLTEMLLRATRGSSFTKPSSSSERALAQMFVSILGVEIVSAEDNFFELGGTSIDVIRLKRECEATFTLPEIPTISFLKYPVLAALAHHIDTLRIESNYKEDYDPIIPFHATGHRTPLIMVHPGIGEVLIYVGLAKYFRNERPFYALRARGFETDQPFFTSMNEMVSCYVAAVKRIQPMGPYAIAGYSYGGVIAFEMAKRFESMGDDVKFLGLINIPPNITDRLDEIDWTRGLLNLAYFLGLLSREMADAFAPSIRPLIRAEQLAVVWKEFSPARVDDLDMTLEKLSHWVDVAGALVQCGKGYQPSGSVATMDVFYAIPPHGSKGDWLNQRLKGWVAFSRTEPLYTDIPGQHYTLLDMQHASQFQKILRERLEARGV</sequence>
<dbReference type="Proteomes" id="UP000053989">
    <property type="component" value="Unassembled WGS sequence"/>
</dbReference>
<dbReference type="SUPFAM" id="SSF47336">
    <property type="entry name" value="ACP-like"/>
    <property type="match status" value="1"/>
</dbReference>
<dbReference type="Gene3D" id="3.30.300.30">
    <property type="match status" value="1"/>
</dbReference>
<evidence type="ECO:0000256" key="4">
    <source>
        <dbReference type="ARBA" id="ARBA00022679"/>
    </source>
</evidence>
<dbReference type="InterPro" id="IPR009081">
    <property type="entry name" value="PP-bd_ACP"/>
</dbReference>
<gene>
    <name evidence="6" type="ORF">SCLCIDRAFT_1217003</name>
</gene>
<dbReference type="InterPro" id="IPR000873">
    <property type="entry name" value="AMP-dep_synth/lig_dom"/>
</dbReference>
<evidence type="ECO:0000256" key="3">
    <source>
        <dbReference type="ARBA" id="ARBA00022553"/>
    </source>
</evidence>
<name>A0A0C3A680_9AGAM</name>
<dbReference type="InterPro" id="IPR042099">
    <property type="entry name" value="ANL_N_sf"/>
</dbReference>
<dbReference type="PANTHER" id="PTHR24096">
    <property type="entry name" value="LONG-CHAIN-FATTY-ACID--COA LIGASE"/>
    <property type="match status" value="1"/>
</dbReference>
<evidence type="ECO:0000313" key="6">
    <source>
        <dbReference type="EMBL" id="KIM60237.1"/>
    </source>
</evidence>
<dbReference type="GO" id="GO:0031957">
    <property type="term" value="F:very long-chain fatty acid-CoA ligase activity"/>
    <property type="evidence" value="ECO:0007669"/>
    <property type="project" value="TreeGrafter"/>
</dbReference>
<feature type="domain" description="Carrier" evidence="5">
    <location>
        <begin position="579"/>
        <end position="655"/>
    </location>
</feature>
<keyword evidence="4" id="KW-0808">Transferase</keyword>
<dbReference type="EMBL" id="KN822064">
    <property type="protein sequence ID" value="KIM60237.1"/>
    <property type="molecule type" value="Genomic_DNA"/>
</dbReference>
<dbReference type="InParanoid" id="A0A0C3A680"/>
<dbReference type="GO" id="GO:0006633">
    <property type="term" value="P:fatty acid biosynthetic process"/>
    <property type="evidence" value="ECO:0007669"/>
    <property type="project" value="TreeGrafter"/>
</dbReference>
<dbReference type="Gene3D" id="3.40.50.12780">
    <property type="entry name" value="N-terminal domain of ligase-like"/>
    <property type="match status" value="1"/>
</dbReference>
<dbReference type="InterPro" id="IPR029058">
    <property type="entry name" value="AB_hydrolase_fold"/>
</dbReference>
<dbReference type="SMART" id="SM00824">
    <property type="entry name" value="PKS_TE"/>
    <property type="match status" value="1"/>
</dbReference>
<dbReference type="HOGENOM" id="CLU_000022_23_6_1"/>
<dbReference type="Gene3D" id="1.10.1200.10">
    <property type="entry name" value="ACP-like"/>
    <property type="match status" value="1"/>
</dbReference>
<evidence type="ECO:0000259" key="5">
    <source>
        <dbReference type="PROSITE" id="PS50075"/>
    </source>
</evidence>
<dbReference type="AlphaFoldDB" id="A0A0C3A680"/>
<dbReference type="OrthoDB" id="288590at2759"/>
<dbReference type="InterPro" id="IPR001031">
    <property type="entry name" value="Thioesterase"/>
</dbReference>
<dbReference type="SUPFAM" id="SSF53474">
    <property type="entry name" value="alpha/beta-Hydrolases"/>
    <property type="match status" value="1"/>
</dbReference>
<dbReference type="PROSITE" id="PS00455">
    <property type="entry name" value="AMP_BINDING"/>
    <property type="match status" value="1"/>
</dbReference>
<reference evidence="6 7" key="1">
    <citation type="submission" date="2014-04" db="EMBL/GenBank/DDBJ databases">
        <authorList>
            <consortium name="DOE Joint Genome Institute"/>
            <person name="Kuo A."/>
            <person name="Kohler A."/>
            <person name="Nagy L.G."/>
            <person name="Floudas D."/>
            <person name="Copeland A."/>
            <person name="Barry K.W."/>
            <person name="Cichocki N."/>
            <person name="Veneault-Fourrey C."/>
            <person name="LaButti K."/>
            <person name="Lindquist E.A."/>
            <person name="Lipzen A."/>
            <person name="Lundell T."/>
            <person name="Morin E."/>
            <person name="Murat C."/>
            <person name="Sun H."/>
            <person name="Tunlid A."/>
            <person name="Henrissat B."/>
            <person name="Grigoriev I.V."/>
            <person name="Hibbett D.S."/>
            <person name="Martin F."/>
            <person name="Nordberg H.P."/>
            <person name="Cantor M.N."/>
            <person name="Hua S.X."/>
        </authorList>
    </citation>
    <scope>NUCLEOTIDE SEQUENCE [LARGE SCALE GENOMIC DNA]</scope>
    <source>
        <strain evidence="6 7">Foug A</strain>
    </source>
</reference>
<dbReference type="InterPro" id="IPR020845">
    <property type="entry name" value="AMP-binding_CS"/>
</dbReference>
<keyword evidence="2" id="KW-0596">Phosphopantetheine</keyword>
<dbReference type="Pfam" id="PF00501">
    <property type="entry name" value="AMP-binding"/>
    <property type="match status" value="1"/>
</dbReference>
<dbReference type="InterPro" id="IPR045851">
    <property type="entry name" value="AMP-bd_C_sf"/>
</dbReference>
<evidence type="ECO:0000313" key="7">
    <source>
        <dbReference type="Proteomes" id="UP000053989"/>
    </source>
</evidence>
<dbReference type="PANTHER" id="PTHR24096:SF267">
    <property type="entry name" value="MALONATE--COA LIGASE ACSF3, MITOCHONDRIAL"/>
    <property type="match status" value="1"/>
</dbReference>
<dbReference type="Pfam" id="PF00975">
    <property type="entry name" value="Thioesterase"/>
    <property type="match status" value="1"/>
</dbReference>
<dbReference type="PROSITE" id="PS50075">
    <property type="entry name" value="CARRIER"/>
    <property type="match status" value="1"/>
</dbReference>
<dbReference type="GO" id="GO:0016740">
    <property type="term" value="F:transferase activity"/>
    <property type="evidence" value="ECO:0007669"/>
    <property type="project" value="UniProtKB-KW"/>
</dbReference>
<dbReference type="SUPFAM" id="SSF56801">
    <property type="entry name" value="Acetyl-CoA synthetase-like"/>
    <property type="match status" value="1"/>
</dbReference>
<dbReference type="Gene3D" id="3.40.50.1820">
    <property type="entry name" value="alpha/beta hydrolase"/>
    <property type="match status" value="1"/>
</dbReference>
<keyword evidence="3" id="KW-0597">Phosphoprotein</keyword>
<accession>A0A0C3A680</accession>
<keyword evidence="7" id="KW-1185">Reference proteome</keyword>
<evidence type="ECO:0000256" key="1">
    <source>
        <dbReference type="ARBA" id="ARBA00006432"/>
    </source>
</evidence>
<dbReference type="InterPro" id="IPR036736">
    <property type="entry name" value="ACP-like_sf"/>
</dbReference>
<reference evidence="7" key="2">
    <citation type="submission" date="2015-01" db="EMBL/GenBank/DDBJ databases">
        <title>Evolutionary Origins and Diversification of the Mycorrhizal Mutualists.</title>
        <authorList>
            <consortium name="DOE Joint Genome Institute"/>
            <consortium name="Mycorrhizal Genomics Consortium"/>
            <person name="Kohler A."/>
            <person name="Kuo A."/>
            <person name="Nagy L.G."/>
            <person name="Floudas D."/>
            <person name="Copeland A."/>
            <person name="Barry K.W."/>
            <person name="Cichocki N."/>
            <person name="Veneault-Fourrey C."/>
            <person name="LaButti K."/>
            <person name="Lindquist E.A."/>
            <person name="Lipzen A."/>
            <person name="Lundell T."/>
            <person name="Morin E."/>
            <person name="Murat C."/>
            <person name="Riley R."/>
            <person name="Ohm R."/>
            <person name="Sun H."/>
            <person name="Tunlid A."/>
            <person name="Henrissat B."/>
            <person name="Grigoriev I.V."/>
            <person name="Hibbett D.S."/>
            <person name="Martin F."/>
        </authorList>
    </citation>
    <scope>NUCLEOTIDE SEQUENCE [LARGE SCALE GENOMIC DNA]</scope>
    <source>
        <strain evidence="7">Foug A</strain>
    </source>
</reference>
<proteinExistence type="inferred from homology"/>
<comment type="similarity">
    <text evidence="1">Belongs to the ATP-dependent AMP-binding enzyme family.</text>
</comment>